<feature type="region of interest" description="Disordered" evidence="1">
    <location>
        <begin position="1"/>
        <end position="30"/>
    </location>
</feature>
<feature type="compositionally biased region" description="Pro residues" evidence="1">
    <location>
        <begin position="89"/>
        <end position="101"/>
    </location>
</feature>
<protein>
    <submittedName>
        <fullName evidence="2">Uncharacterized protein</fullName>
    </submittedName>
</protein>
<dbReference type="Proteomes" id="UP001153269">
    <property type="component" value="Unassembled WGS sequence"/>
</dbReference>
<evidence type="ECO:0000313" key="3">
    <source>
        <dbReference type="Proteomes" id="UP001153269"/>
    </source>
</evidence>
<accession>A0A9N7TLU8</accession>
<name>A0A9N7TLU8_PLEPL</name>
<sequence length="124" mass="13433">MSPEKPNPPPSPEPFTGAVSDKAEEEEEEEVIGVWLPSCSVFPSKLPKPDLTSDCAAGTDPHRNLKVPGKCRALPLQDSLRSSGNKEITPPPPPPPPPPPLEQWSESSSFNGRTLGVIHSFLRY</sequence>
<gene>
    <name evidence="2" type="ORF">PLEPLA_LOCUS2198</name>
</gene>
<feature type="compositionally biased region" description="Pro residues" evidence="1">
    <location>
        <begin position="1"/>
        <end position="13"/>
    </location>
</feature>
<reference evidence="2" key="1">
    <citation type="submission" date="2020-03" db="EMBL/GenBank/DDBJ databases">
        <authorList>
            <person name="Weist P."/>
        </authorList>
    </citation>
    <scope>NUCLEOTIDE SEQUENCE</scope>
</reference>
<proteinExistence type="predicted"/>
<comment type="caution">
    <text evidence="2">The sequence shown here is derived from an EMBL/GenBank/DDBJ whole genome shotgun (WGS) entry which is preliminary data.</text>
</comment>
<keyword evidence="3" id="KW-1185">Reference proteome</keyword>
<dbReference type="EMBL" id="CADEAL010000110">
    <property type="protein sequence ID" value="CAB1414489.1"/>
    <property type="molecule type" value="Genomic_DNA"/>
</dbReference>
<feature type="region of interest" description="Disordered" evidence="1">
    <location>
        <begin position="47"/>
        <end position="109"/>
    </location>
</feature>
<organism evidence="2 3">
    <name type="scientific">Pleuronectes platessa</name>
    <name type="common">European plaice</name>
    <dbReference type="NCBI Taxonomy" id="8262"/>
    <lineage>
        <taxon>Eukaryota</taxon>
        <taxon>Metazoa</taxon>
        <taxon>Chordata</taxon>
        <taxon>Craniata</taxon>
        <taxon>Vertebrata</taxon>
        <taxon>Euteleostomi</taxon>
        <taxon>Actinopterygii</taxon>
        <taxon>Neopterygii</taxon>
        <taxon>Teleostei</taxon>
        <taxon>Neoteleostei</taxon>
        <taxon>Acanthomorphata</taxon>
        <taxon>Carangaria</taxon>
        <taxon>Pleuronectiformes</taxon>
        <taxon>Pleuronectoidei</taxon>
        <taxon>Pleuronectidae</taxon>
        <taxon>Pleuronectes</taxon>
    </lineage>
</organism>
<evidence type="ECO:0000313" key="2">
    <source>
        <dbReference type="EMBL" id="CAB1414489.1"/>
    </source>
</evidence>
<dbReference type="AlphaFoldDB" id="A0A9N7TLU8"/>
<evidence type="ECO:0000256" key="1">
    <source>
        <dbReference type="SAM" id="MobiDB-lite"/>
    </source>
</evidence>